<feature type="domain" description="RNase H type-1" evidence="1">
    <location>
        <begin position="9"/>
        <end position="69"/>
    </location>
</feature>
<proteinExistence type="predicted"/>
<evidence type="ECO:0000313" key="3">
    <source>
        <dbReference type="Proteomes" id="UP000593577"/>
    </source>
</evidence>
<dbReference type="Proteomes" id="UP000593577">
    <property type="component" value="Unassembled WGS sequence"/>
</dbReference>
<dbReference type="InterPro" id="IPR002156">
    <property type="entry name" value="RNaseH_domain"/>
</dbReference>
<organism evidence="2 3">
    <name type="scientific">Gossypium aridum</name>
    <name type="common">American cotton</name>
    <name type="synonym">Erioxylum aridum</name>
    <dbReference type="NCBI Taxonomy" id="34290"/>
    <lineage>
        <taxon>Eukaryota</taxon>
        <taxon>Viridiplantae</taxon>
        <taxon>Streptophyta</taxon>
        <taxon>Embryophyta</taxon>
        <taxon>Tracheophyta</taxon>
        <taxon>Spermatophyta</taxon>
        <taxon>Magnoliopsida</taxon>
        <taxon>eudicotyledons</taxon>
        <taxon>Gunneridae</taxon>
        <taxon>Pentapetalae</taxon>
        <taxon>rosids</taxon>
        <taxon>malvids</taxon>
        <taxon>Malvales</taxon>
        <taxon>Malvaceae</taxon>
        <taxon>Malvoideae</taxon>
        <taxon>Gossypium</taxon>
    </lineage>
</organism>
<comment type="caution">
    <text evidence="2">The sequence shown here is derived from an EMBL/GenBank/DDBJ whole genome shotgun (WGS) entry which is preliminary data.</text>
</comment>
<dbReference type="AlphaFoldDB" id="A0A7J8YM32"/>
<keyword evidence="3" id="KW-1185">Reference proteome</keyword>
<sequence length="70" mass="7518">MNMDNLYGACSCITLQLPTAFAGEALAAVHGLRFALEIGFLFVILESDSKSVIQKLITSSEDLLEISALI</sequence>
<dbReference type="GO" id="GO:0003676">
    <property type="term" value="F:nucleic acid binding"/>
    <property type="evidence" value="ECO:0007669"/>
    <property type="project" value="InterPro"/>
</dbReference>
<protein>
    <recommendedName>
        <fullName evidence="1">RNase H type-1 domain-containing protein</fullName>
    </recommendedName>
</protein>
<gene>
    <name evidence="2" type="ORF">Goari_027497</name>
</gene>
<reference evidence="2 3" key="1">
    <citation type="journal article" date="2019" name="Genome Biol. Evol.">
        <title>Insights into the evolution of the New World diploid cottons (Gossypium, subgenus Houzingenia) based on genome sequencing.</title>
        <authorList>
            <person name="Grover C.E."/>
            <person name="Arick M.A. 2nd"/>
            <person name="Thrash A."/>
            <person name="Conover J.L."/>
            <person name="Sanders W.S."/>
            <person name="Peterson D.G."/>
            <person name="Frelichowski J.E."/>
            <person name="Scheffler J.A."/>
            <person name="Scheffler B.E."/>
            <person name="Wendel J.F."/>
        </authorList>
    </citation>
    <scope>NUCLEOTIDE SEQUENCE [LARGE SCALE GENOMIC DNA]</scope>
    <source>
        <strain evidence="2">185</strain>
        <tissue evidence="2">Leaf</tissue>
    </source>
</reference>
<name>A0A7J8YM32_GOSAI</name>
<evidence type="ECO:0000313" key="2">
    <source>
        <dbReference type="EMBL" id="MBA0700676.1"/>
    </source>
</evidence>
<dbReference type="Pfam" id="PF13456">
    <property type="entry name" value="RVT_3"/>
    <property type="match status" value="1"/>
</dbReference>
<dbReference type="InterPro" id="IPR012337">
    <property type="entry name" value="RNaseH-like_sf"/>
</dbReference>
<dbReference type="GO" id="GO:0004523">
    <property type="term" value="F:RNA-DNA hybrid ribonuclease activity"/>
    <property type="evidence" value="ECO:0007669"/>
    <property type="project" value="InterPro"/>
</dbReference>
<evidence type="ECO:0000259" key="1">
    <source>
        <dbReference type="Pfam" id="PF13456"/>
    </source>
</evidence>
<dbReference type="EMBL" id="JABFAA010079352">
    <property type="protein sequence ID" value="MBA0700676.1"/>
    <property type="molecule type" value="Genomic_DNA"/>
</dbReference>
<accession>A0A7J8YM32</accession>
<dbReference type="SUPFAM" id="SSF53098">
    <property type="entry name" value="Ribonuclease H-like"/>
    <property type="match status" value="1"/>
</dbReference>